<evidence type="ECO:0000313" key="3">
    <source>
        <dbReference type="Proteomes" id="UP001164653"/>
    </source>
</evidence>
<keyword evidence="3" id="KW-1185">Reference proteome</keyword>
<dbReference type="RefSeq" id="WP_244822979.1">
    <property type="nucleotide sequence ID" value="NZ_CP112998.1"/>
</dbReference>
<evidence type="ECO:0000313" key="2">
    <source>
        <dbReference type="EMBL" id="WAC15376.1"/>
    </source>
</evidence>
<gene>
    <name evidence="2" type="ORF">ON006_15685</name>
</gene>
<dbReference type="Proteomes" id="UP001164653">
    <property type="component" value="Chromosome"/>
</dbReference>
<dbReference type="KEGG" id="dpf:ON006_15685"/>
<keyword evidence="1" id="KW-1133">Transmembrane helix</keyword>
<evidence type="ECO:0000256" key="1">
    <source>
        <dbReference type="SAM" id="Phobius"/>
    </source>
</evidence>
<accession>A0A9E8SQ44</accession>
<dbReference type="AlphaFoldDB" id="A0A9E8SQ44"/>
<feature type="transmembrane region" description="Helical" evidence="1">
    <location>
        <begin position="6"/>
        <end position="28"/>
    </location>
</feature>
<organism evidence="2 3">
    <name type="scientific">Dyadobacter pollutisoli</name>
    <dbReference type="NCBI Taxonomy" id="2910158"/>
    <lineage>
        <taxon>Bacteria</taxon>
        <taxon>Pseudomonadati</taxon>
        <taxon>Bacteroidota</taxon>
        <taxon>Cytophagia</taxon>
        <taxon>Cytophagales</taxon>
        <taxon>Spirosomataceae</taxon>
        <taxon>Dyadobacter</taxon>
    </lineage>
</organism>
<name>A0A9E8SQ44_9BACT</name>
<sequence>MEAIDNFSTLVILLAVAIASASIIRFIYNIVTDKGITVTNVKTGKSATITRTYNKSQVQRLSEVLS</sequence>
<proteinExistence type="predicted"/>
<dbReference type="EMBL" id="CP112998">
    <property type="protein sequence ID" value="WAC15376.1"/>
    <property type="molecule type" value="Genomic_DNA"/>
</dbReference>
<reference evidence="2" key="1">
    <citation type="submission" date="2022-11" db="EMBL/GenBank/DDBJ databases">
        <title>Dyadobacter pollutisoli sp. nov., isolated from plastic dumped soil.</title>
        <authorList>
            <person name="Kim J.M."/>
            <person name="Kim K.R."/>
            <person name="Lee J.K."/>
            <person name="Hao L."/>
            <person name="Jeon C.O."/>
        </authorList>
    </citation>
    <scope>NUCLEOTIDE SEQUENCE</scope>
    <source>
        <strain evidence="2">U1</strain>
    </source>
</reference>
<protein>
    <submittedName>
        <fullName evidence="2">Uncharacterized protein</fullName>
    </submittedName>
</protein>
<keyword evidence="1" id="KW-0472">Membrane</keyword>
<keyword evidence="1" id="KW-0812">Transmembrane</keyword>